<dbReference type="CDD" id="cd01428">
    <property type="entry name" value="ADK"/>
    <property type="match status" value="1"/>
</dbReference>
<comment type="subunit">
    <text evidence="5 7">Monomer.</text>
</comment>
<organism evidence="9 10">
    <name type="scientific">Buchnera aphidicola</name>
    <name type="common">Sarucallis kahawaluokalani</name>
    <dbReference type="NCBI Taxonomy" id="1241878"/>
    <lineage>
        <taxon>Bacteria</taxon>
        <taxon>Pseudomonadati</taxon>
        <taxon>Pseudomonadota</taxon>
        <taxon>Gammaproteobacteria</taxon>
        <taxon>Enterobacterales</taxon>
        <taxon>Erwiniaceae</taxon>
        <taxon>Buchnera</taxon>
    </lineage>
</organism>
<feature type="domain" description="Adenylate kinase active site lid" evidence="8">
    <location>
        <begin position="122"/>
        <end position="157"/>
    </location>
</feature>
<evidence type="ECO:0000256" key="5">
    <source>
        <dbReference type="HAMAP-Rule" id="MF_00235"/>
    </source>
</evidence>
<feature type="binding site" evidence="5">
    <location>
        <begin position="10"/>
        <end position="15"/>
    </location>
    <ligand>
        <name>ATP</name>
        <dbReference type="ChEBI" id="CHEBI:30616"/>
    </ligand>
</feature>
<dbReference type="GO" id="GO:0044209">
    <property type="term" value="P:AMP salvage"/>
    <property type="evidence" value="ECO:0007669"/>
    <property type="project" value="UniProtKB-UniRule"/>
</dbReference>
<dbReference type="GO" id="GO:0005524">
    <property type="term" value="F:ATP binding"/>
    <property type="evidence" value="ECO:0007669"/>
    <property type="project" value="UniProtKB-UniRule"/>
</dbReference>
<dbReference type="RefSeq" id="WP_158350773.1">
    <property type="nucleotide sequence ID" value="NZ_CP032999.1"/>
</dbReference>
<evidence type="ECO:0000256" key="1">
    <source>
        <dbReference type="ARBA" id="ARBA00022679"/>
    </source>
</evidence>
<dbReference type="InterPro" id="IPR000850">
    <property type="entry name" value="Adenylat/UMP-CMP_kin"/>
</dbReference>
<dbReference type="EC" id="2.7.4.3" evidence="5 7"/>
<dbReference type="HAMAP" id="MF_00235">
    <property type="entry name" value="Adenylate_kinase_Adk"/>
    <property type="match status" value="1"/>
</dbReference>
<feature type="binding site" evidence="5">
    <location>
        <begin position="57"/>
        <end position="59"/>
    </location>
    <ligand>
        <name>AMP</name>
        <dbReference type="ChEBI" id="CHEBI:456215"/>
    </ligand>
</feature>
<dbReference type="Pfam" id="PF00406">
    <property type="entry name" value="ADK"/>
    <property type="match status" value="1"/>
</dbReference>
<dbReference type="InterPro" id="IPR006259">
    <property type="entry name" value="Adenyl_kin_sub"/>
</dbReference>
<evidence type="ECO:0000313" key="10">
    <source>
        <dbReference type="Proteomes" id="UP000298685"/>
    </source>
</evidence>
<dbReference type="InterPro" id="IPR027417">
    <property type="entry name" value="P-loop_NTPase"/>
</dbReference>
<evidence type="ECO:0000256" key="2">
    <source>
        <dbReference type="ARBA" id="ARBA00022727"/>
    </source>
</evidence>
<dbReference type="Pfam" id="PF05191">
    <property type="entry name" value="ADK_lid"/>
    <property type="match status" value="1"/>
</dbReference>
<dbReference type="GO" id="GO:0004017">
    <property type="term" value="F:AMP kinase activity"/>
    <property type="evidence" value="ECO:0007669"/>
    <property type="project" value="UniProtKB-UniRule"/>
</dbReference>
<feature type="binding site" evidence="5">
    <location>
        <position position="166"/>
    </location>
    <ligand>
        <name>AMP</name>
        <dbReference type="ChEBI" id="CHEBI:456215"/>
    </ligand>
</feature>
<comment type="domain">
    <text evidence="5">Consists of three domains, a large central CORE domain and two small peripheral domains, NMPbind and LID, which undergo movements during catalysis. The LID domain closes over the site of phosphoryl transfer upon ATP binding. Assembling and dissambling the active center during each catalytic cycle provides an effective means to prevent ATP hydrolysis.</text>
</comment>
<comment type="caution">
    <text evidence="5">Lacks conserved residue(s) required for the propagation of feature annotation.</text>
</comment>
<sequence>MKIIIFGPPGSGKGTQSKMLMKKYNIPIISTGEILRKEMSRNNQLGILIKNTIQKGKLIDDNIITKLVIKIIKTKYINKFILDGFPRTKQQIEYIQKKNIFIKYIIELVLSKKIIYERILGRRIHVNSGRTYHIKYHPPKISNQDDITNEKLTTRIDDNIEAINQRLIEYKKIHHIIYKFFQHDIENKNIKYIQINAALPIKEIFSKIEEFLYRN</sequence>
<dbReference type="NCBIfam" id="TIGR01351">
    <property type="entry name" value="adk"/>
    <property type="match status" value="1"/>
</dbReference>
<dbReference type="PANTHER" id="PTHR23359">
    <property type="entry name" value="NUCLEOTIDE KINASE"/>
    <property type="match status" value="1"/>
</dbReference>
<feature type="binding site" evidence="5">
    <location>
        <position position="31"/>
    </location>
    <ligand>
        <name>AMP</name>
        <dbReference type="ChEBI" id="CHEBI:456215"/>
    </ligand>
</feature>
<feature type="binding site" evidence="5">
    <location>
        <position position="155"/>
    </location>
    <ligand>
        <name>AMP</name>
        <dbReference type="ChEBI" id="CHEBI:456215"/>
    </ligand>
</feature>
<comment type="function">
    <text evidence="5">Catalyzes the reversible transfer of the terminal phosphate group between ATP and AMP. Plays an important role in cellular energy homeostasis and in adenine nucleotide metabolism.</text>
</comment>
<feature type="binding site" evidence="5">
    <location>
        <position position="199"/>
    </location>
    <ligand>
        <name>ATP</name>
        <dbReference type="ChEBI" id="CHEBI:30616"/>
    </ligand>
</feature>
<dbReference type="SUPFAM" id="SSF52540">
    <property type="entry name" value="P-loop containing nucleoside triphosphate hydrolases"/>
    <property type="match status" value="1"/>
</dbReference>
<dbReference type="InterPro" id="IPR007862">
    <property type="entry name" value="Adenylate_kinase_lid-dom"/>
</dbReference>
<evidence type="ECO:0000259" key="8">
    <source>
        <dbReference type="Pfam" id="PF05191"/>
    </source>
</evidence>
<reference evidence="9 10" key="1">
    <citation type="submission" date="2018-10" db="EMBL/GenBank/DDBJ databases">
        <title>Comparative functional genomics of the obligate endosymbiont Buchnera aphidicola.</title>
        <authorList>
            <person name="Chong R.A."/>
        </authorList>
    </citation>
    <scope>NUCLEOTIDE SEQUENCE [LARGE SCALE GENOMIC DNA]</scope>
    <source>
        <strain evidence="9 10">Ska</strain>
    </source>
</reference>
<proteinExistence type="inferred from homology"/>
<comment type="similarity">
    <text evidence="5 6">Belongs to the adenylate kinase family.</text>
</comment>
<keyword evidence="1 5" id="KW-0808">Transferase</keyword>
<keyword evidence="5" id="KW-0963">Cytoplasm</keyword>
<evidence type="ECO:0000256" key="7">
    <source>
        <dbReference type="RuleBase" id="RU003331"/>
    </source>
</evidence>
<evidence type="ECO:0000256" key="3">
    <source>
        <dbReference type="ARBA" id="ARBA00022741"/>
    </source>
</evidence>
<evidence type="ECO:0000256" key="6">
    <source>
        <dbReference type="RuleBase" id="RU003330"/>
    </source>
</evidence>
<dbReference type="AlphaFoldDB" id="A0A4D6YIA7"/>
<keyword evidence="3 5" id="KW-0547">Nucleotide-binding</keyword>
<evidence type="ECO:0000313" key="9">
    <source>
        <dbReference type="EMBL" id="QCI26101.1"/>
    </source>
</evidence>
<evidence type="ECO:0000256" key="4">
    <source>
        <dbReference type="ARBA" id="ARBA00022777"/>
    </source>
</evidence>
<dbReference type="InterPro" id="IPR033690">
    <property type="entry name" value="Adenylat_kinase_CS"/>
</dbReference>
<dbReference type="OrthoDB" id="9805030at2"/>
<protein>
    <recommendedName>
        <fullName evidence="5 7">Adenylate kinase</fullName>
        <shortName evidence="5">AK</shortName>
        <ecNumber evidence="5 7">2.7.4.3</ecNumber>
    </recommendedName>
    <alternativeName>
        <fullName evidence="5">ATP-AMP transphosphorylase</fullName>
    </alternativeName>
    <alternativeName>
        <fullName evidence="5">ATP:AMP phosphotransferase</fullName>
    </alternativeName>
    <alternativeName>
        <fullName evidence="5">Adenylate monophosphate kinase</fullName>
    </alternativeName>
</protein>
<feature type="binding site" evidence="5">
    <location>
        <begin position="131"/>
        <end position="132"/>
    </location>
    <ligand>
        <name>ATP</name>
        <dbReference type="ChEBI" id="CHEBI:30616"/>
    </ligand>
</feature>
<dbReference type="Gene3D" id="3.40.50.300">
    <property type="entry name" value="P-loop containing nucleotide triphosphate hydrolases"/>
    <property type="match status" value="1"/>
</dbReference>
<feature type="binding site" evidence="5">
    <location>
        <position position="122"/>
    </location>
    <ligand>
        <name>ATP</name>
        <dbReference type="ChEBI" id="CHEBI:30616"/>
    </ligand>
</feature>
<keyword evidence="2 5" id="KW-0545">Nucleotide biosynthesis</keyword>
<dbReference type="EMBL" id="CP032999">
    <property type="protein sequence ID" value="QCI26101.1"/>
    <property type="molecule type" value="Genomic_DNA"/>
</dbReference>
<dbReference type="UniPathway" id="UPA00588">
    <property type="reaction ID" value="UER00649"/>
</dbReference>
<dbReference type="Proteomes" id="UP000298685">
    <property type="component" value="Chromosome"/>
</dbReference>
<feature type="region of interest" description="NMP" evidence="5">
    <location>
        <begin position="30"/>
        <end position="59"/>
    </location>
</feature>
<dbReference type="PRINTS" id="PR00094">
    <property type="entry name" value="ADENYLTKNASE"/>
</dbReference>
<feature type="binding site" evidence="5">
    <location>
        <position position="91"/>
    </location>
    <ligand>
        <name>AMP</name>
        <dbReference type="ChEBI" id="CHEBI:456215"/>
    </ligand>
</feature>
<feature type="region of interest" description="LID" evidence="5">
    <location>
        <begin position="121"/>
        <end position="158"/>
    </location>
</feature>
<dbReference type="GO" id="GO:0005737">
    <property type="term" value="C:cytoplasm"/>
    <property type="evidence" value="ECO:0007669"/>
    <property type="project" value="UniProtKB-SubCell"/>
</dbReference>
<keyword evidence="4 5" id="KW-0418">Kinase</keyword>
<comment type="pathway">
    <text evidence="5">Purine metabolism; AMP biosynthesis via salvage pathway; AMP from ADP: step 1/1.</text>
</comment>
<feature type="binding site" evidence="5">
    <location>
        <begin position="84"/>
        <end position="87"/>
    </location>
    <ligand>
        <name>AMP</name>
        <dbReference type="ChEBI" id="CHEBI:456215"/>
    </ligand>
</feature>
<comment type="catalytic activity">
    <reaction evidence="5 7">
        <text>AMP + ATP = 2 ADP</text>
        <dbReference type="Rhea" id="RHEA:12973"/>
        <dbReference type="ChEBI" id="CHEBI:30616"/>
        <dbReference type="ChEBI" id="CHEBI:456215"/>
        <dbReference type="ChEBI" id="CHEBI:456216"/>
        <dbReference type="EC" id="2.7.4.3"/>
    </reaction>
</comment>
<feature type="binding site" evidence="5">
    <location>
        <position position="36"/>
    </location>
    <ligand>
        <name>AMP</name>
        <dbReference type="ChEBI" id="CHEBI:456215"/>
    </ligand>
</feature>
<gene>
    <name evidence="5" type="primary">adk</name>
    <name evidence="9" type="ORF">D9V78_01625</name>
</gene>
<accession>A0A4D6YIA7</accession>
<name>A0A4D6YIA7_9GAMM</name>
<dbReference type="PROSITE" id="PS00113">
    <property type="entry name" value="ADENYLATE_KINASE"/>
    <property type="match status" value="1"/>
</dbReference>
<keyword evidence="5 7" id="KW-0067">ATP-binding</keyword>
<comment type="subcellular location">
    <subcellularLocation>
        <location evidence="5 7">Cytoplasm</location>
    </subcellularLocation>
</comment>